<comment type="subcellular location">
    <subcellularLocation>
        <location evidence="8">Cytoplasm</location>
    </subcellularLocation>
</comment>
<gene>
    <name evidence="8" type="primary">trpS</name>
    <name evidence="11" type="ORF">I592_01503</name>
    <name evidence="10" type="ORF">UKC_02463</name>
</gene>
<dbReference type="PANTHER" id="PTHR43766:SF1">
    <property type="entry name" value="TRYPTOPHAN--TRNA LIGASE, MITOCHONDRIAL"/>
    <property type="match status" value="1"/>
</dbReference>
<evidence type="ECO:0000256" key="2">
    <source>
        <dbReference type="ARBA" id="ARBA00022598"/>
    </source>
</evidence>
<keyword evidence="2 8" id="KW-0436">Ligase</keyword>
<comment type="similarity">
    <text evidence="1 8 9">Belongs to the class-I aminoacyl-tRNA synthetase family.</text>
</comment>
<feature type="binding site" evidence="8">
    <location>
        <begin position="192"/>
        <end position="194"/>
    </location>
    <ligand>
        <name>ATP</name>
        <dbReference type="ChEBI" id="CHEBI:30616"/>
    </ligand>
</feature>
<feature type="short sequence motif" description="'KMSKS' region" evidence="8">
    <location>
        <begin position="240"/>
        <end position="244"/>
    </location>
</feature>
<feature type="binding site" evidence="8">
    <location>
        <position position="232"/>
    </location>
    <ligand>
        <name>ATP</name>
        <dbReference type="ChEBI" id="CHEBI:30616"/>
    </ligand>
</feature>
<keyword evidence="6 8" id="KW-0030">Aminoacyl-tRNA synthetase</keyword>
<evidence type="ECO:0000256" key="8">
    <source>
        <dbReference type="HAMAP-Rule" id="MF_00140"/>
    </source>
</evidence>
<feature type="binding site" evidence="8">
    <location>
        <position position="180"/>
    </location>
    <ligand>
        <name>L-tryptophan</name>
        <dbReference type="ChEBI" id="CHEBI:57912"/>
    </ligand>
</feature>
<keyword evidence="8" id="KW-0963">Cytoplasm</keyword>
<dbReference type="Gene3D" id="1.10.240.10">
    <property type="entry name" value="Tyrosyl-Transfer RNA Synthetase"/>
    <property type="match status" value="1"/>
</dbReference>
<evidence type="ECO:0000256" key="5">
    <source>
        <dbReference type="ARBA" id="ARBA00022917"/>
    </source>
</evidence>
<proteinExistence type="inferred from homology"/>
<dbReference type="InterPro" id="IPR002306">
    <property type="entry name" value="Trp-tRNA-ligase"/>
</dbReference>
<dbReference type="AlphaFoldDB" id="R2XYY4"/>
<dbReference type="Pfam" id="PF00579">
    <property type="entry name" value="tRNA-synt_1b"/>
    <property type="match status" value="1"/>
</dbReference>
<evidence type="ECO:0000256" key="4">
    <source>
        <dbReference type="ARBA" id="ARBA00022840"/>
    </source>
</evidence>
<dbReference type="InterPro" id="IPR024109">
    <property type="entry name" value="Trp-tRNA-ligase_bac-type"/>
</dbReference>
<evidence type="ECO:0000313" key="11">
    <source>
        <dbReference type="EMBL" id="EOW82200.1"/>
    </source>
</evidence>
<evidence type="ECO:0000256" key="3">
    <source>
        <dbReference type="ARBA" id="ARBA00022741"/>
    </source>
</evidence>
<dbReference type="Proteomes" id="UP000014160">
    <property type="component" value="Unassembled WGS sequence"/>
</dbReference>
<dbReference type="GO" id="GO:0006436">
    <property type="term" value="P:tryptophanyl-tRNA aminoacylation"/>
    <property type="evidence" value="ECO:0007669"/>
    <property type="project" value="UniProtKB-UniRule"/>
</dbReference>
<feature type="binding site" evidence="8">
    <location>
        <begin position="240"/>
        <end position="244"/>
    </location>
    <ligand>
        <name>ATP</name>
        <dbReference type="ChEBI" id="CHEBI:30616"/>
    </ligand>
</feature>
<evidence type="ECO:0000256" key="7">
    <source>
        <dbReference type="ARBA" id="ARBA00049929"/>
    </source>
</evidence>
<dbReference type="PATRIC" id="fig|1158614.3.peg.2459"/>
<accession>R2XYY4</accession>
<evidence type="ECO:0000256" key="1">
    <source>
        <dbReference type="ARBA" id="ARBA00005594"/>
    </source>
</evidence>
<feature type="binding site" evidence="8">
    <location>
        <begin position="51"/>
        <end position="53"/>
    </location>
    <ligand>
        <name>ATP</name>
        <dbReference type="ChEBI" id="CHEBI:30616"/>
    </ligand>
</feature>
<dbReference type="HAMAP" id="MF_00140_B">
    <property type="entry name" value="Trp_tRNA_synth_B"/>
    <property type="match status" value="1"/>
</dbReference>
<dbReference type="InterPro" id="IPR001412">
    <property type="entry name" value="aa-tRNA-synth_I_CS"/>
</dbReference>
<evidence type="ECO:0000256" key="6">
    <source>
        <dbReference type="ARBA" id="ARBA00023146"/>
    </source>
</evidence>
<evidence type="ECO:0000313" key="12">
    <source>
        <dbReference type="Proteomes" id="UP000013750"/>
    </source>
</evidence>
<feature type="short sequence motif" description="'HIGH' region" evidence="8">
    <location>
        <begin position="52"/>
        <end position="60"/>
    </location>
</feature>
<dbReference type="PRINTS" id="PR01039">
    <property type="entry name" value="TRNASYNTHTRP"/>
</dbReference>
<keyword evidence="3 8" id="KW-0547">Nucleotide-binding</keyword>
<dbReference type="NCBIfam" id="TIGR00233">
    <property type="entry name" value="trpS"/>
    <property type="match status" value="1"/>
</dbReference>
<feature type="binding site" evidence="8">
    <location>
        <begin position="59"/>
        <end position="60"/>
    </location>
    <ligand>
        <name>ATP</name>
        <dbReference type="ChEBI" id="CHEBI:30616"/>
    </ligand>
</feature>
<keyword evidence="13" id="KW-1185">Reference proteome</keyword>
<dbReference type="EMBL" id="AJDQ01000008">
    <property type="protein sequence ID" value="EOI55257.1"/>
    <property type="molecule type" value="Genomic_DNA"/>
</dbReference>
<comment type="caution">
    <text evidence="10">The sequence shown here is derived from an EMBL/GenBank/DDBJ whole genome shotgun (WGS) entry which is preliminary data.</text>
</comment>
<sequence length="377" mass="42337">MFFNMDIGLVFDKKLVKSCHVPQKKVVFEEAIERILRKGELMKNIILTGDRPTGQLHLGHYVGSLKNRVRMQEDPENKLFIMVADMQALTDNAKNPDKVSSNILQVALDYLAVGLDPKRSTLFIQSQIPELAELTMYYLNLVSVGRVRRNPTVKSEIEQKKFGESVPTGFFIYPVSQASDITAFKANLVPVGEDQKPMLEQTQEIVQSFNHTYGDVLIEPKGVFPEKGQGRLPGIDGNGKMSKSLGNGIYLADSADVLAKKVMSMYTDPNHIHVEDPGQVEGNMVFTYLDVFGKDKEKISELKEHYRRGGLGDVKIKRYLIDVLEAEFGPIRSRREEYAKDPDAIMEMLKEGSEKAQAVAAETLKEVKQAMGINYFG</sequence>
<dbReference type="FunFam" id="3.40.50.620:FF:000094">
    <property type="entry name" value="Tryptophan--tRNA ligase"/>
    <property type="match status" value="1"/>
</dbReference>
<evidence type="ECO:0000256" key="9">
    <source>
        <dbReference type="RuleBase" id="RU363036"/>
    </source>
</evidence>
<dbReference type="GO" id="GO:0005524">
    <property type="term" value="F:ATP binding"/>
    <property type="evidence" value="ECO:0007669"/>
    <property type="project" value="UniProtKB-UniRule"/>
</dbReference>
<dbReference type="PANTHER" id="PTHR43766">
    <property type="entry name" value="TRYPTOPHAN--TRNA LIGASE, MITOCHONDRIAL"/>
    <property type="match status" value="1"/>
</dbReference>
<dbReference type="FunFam" id="1.10.240.10:FF:000005">
    <property type="entry name" value="Tryptophan--tRNA ligase"/>
    <property type="match status" value="1"/>
</dbReference>
<comment type="subunit">
    <text evidence="8">Homodimer.</text>
</comment>
<dbReference type="HOGENOM" id="CLU_029244_0_1_9"/>
<reference evidence="11 13" key="2">
    <citation type="submission" date="2013-03" db="EMBL/GenBank/DDBJ databases">
        <title>The Genome Sequence of Enterococcus gilvus ATCC BAA-350 (PacBio/Illumina hybrid assembly).</title>
        <authorList>
            <consortium name="The Broad Institute Genomics Platform"/>
            <consortium name="The Broad Institute Genome Sequencing Center for Infectious Disease"/>
            <person name="Earl A."/>
            <person name="Russ C."/>
            <person name="Gilmore M."/>
            <person name="Surin D."/>
            <person name="Walker B."/>
            <person name="Young S."/>
            <person name="Zeng Q."/>
            <person name="Gargeya S."/>
            <person name="Fitzgerald M."/>
            <person name="Haas B."/>
            <person name="Abouelleil A."/>
            <person name="Allen A.W."/>
            <person name="Alvarado L."/>
            <person name="Arachchi H.M."/>
            <person name="Berlin A.M."/>
            <person name="Chapman S.B."/>
            <person name="Gainer-Dewar J."/>
            <person name="Goldberg J."/>
            <person name="Griggs A."/>
            <person name="Gujja S."/>
            <person name="Hansen M."/>
            <person name="Howarth C."/>
            <person name="Imamovic A."/>
            <person name="Ireland A."/>
            <person name="Larimer J."/>
            <person name="McCowan C."/>
            <person name="Murphy C."/>
            <person name="Pearson M."/>
            <person name="Poon T.W."/>
            <person name="Priest M."/>
            <person name="Roberts A."/>
            <person name="Saif S."/>
            <person name="Shea T."/>
            <person name="Sisk P."/>
            <person name="Sykes S."/>
            <person name="Wortman J."/>
            <person name="Nusbaum C."/>
            <person name="Birren B."/>
        </authorList>
    </citation>
    <scope>NUCLEOTIDE SEQUENCE [LARGE SCALE GENOMIC DNA]</scope>
    <source>
        <strain evidence="11 13">ATCC BAA-350</strain>
    </source>
</reference>
<dbReference type="PROSITE" id="PS00178">
    <property type="entry name" value="AA_TRNA_LIGASE_I"/>
    <property type="match status" value="1"/>
</dbReference>
<organism evidence="10 12">
    <name type="scientific">Enterococcus gilvus ATCC BAA-350</name>
    <dbReference type="NCBI Taxonomy" id="1158614"/>
    <lineage>
        <taxon>Bacteria</taxon>
        <taxon>Bacillati</taxon>
        <taxon>Bacillota</taxon>
        <taxon>Bacilli</taxon>
        <taxon>Lactobacillales</taxon>
        <taxon>Enterococcaceae</taxon>
        <taxon>Enterococcus</taxon>
    </lineage>
</organism>
<dbReference type="Gene3D" id="3.40.50.620">
    <property type="entry name" value="HUPs"/>
    <property type="match status" value="1"/>
</dbReference>
<reference evidence="10 12" key="1">
    <citation type="submission" date="2013-02" db="EMBL/GenBank/DDBJ databases">
        <title>The Genome Sequence of Enterococcus gilvus ATCC BAA-350.</title>
        <authorList>
            <consortium name="The Broad Institute Genome Sequencing Platform"/>
            <consortium name="The Broad Institute Genome Sequencing Center for Infectious Disease"/>
            <person name="Earl A.M."/>
            <person name="Gilmore M.S."/>
            <person name="Lebreton F."/>
            <person name="Walker B."/>
            <person name="Young S.K."/>
            <person name="Zeng Q."/>
            <person name="Gargeya S."/>
            <person name="Fitzgerald M."/>
            <person name="Haas B."/>
            <person name="Abouelleil A."/>
            <person name="Alvarado L."/>
            <person name="Arachchi H.M."/>
            <person name="Berlin A.M."/>
            <person name="Chapman S.B."/>
            <person name="Dewar J."/>
            <person name="Goldberg J."/>
            <person name="Griggs A."/>
            <person name="Gujja S."/>
            <person name="Hansen M."/>
            <person name="Howarth C."/>
            <person name="Imamovic A."/>
            <person name="Larimer J."/>
            <person name="McCowan C."/>
            <person name="Murphy C."/>
            <person name="Neiman D."/>
            <person name="Pearson M."/>
            <person name="Priest M."/>
            <person name="Roberts A."/>
            <person name="Saif S."/>
            <person name="Shea T."/>
            <person name="Sisk P."/>
            <person name="Sykes S."/>
            <person name="Wortman J."/>
            <person name="Nusbaum C."/>
            <person name="Birren B."/>
        </authorList>
    </citation>
    <scope>NUCLEOTIDE SEQUENCE [LARGE SCALE GENOMIC DNA]</scope>
    <source>
        <strain evidence="10 12">ATCC BAA-350</strain>
    </source>
</reference>
<dbReference type="SUPFAM" id="SSF52374">
    <property type="entry name" value="Nucleotidylyl transferase"/>
    <property type="match status" value="1"/>
</dbReference>
<keyword evidence="5 8" id="KW-0648">Protein biosynthesis</keyword>
<evidence type="ECO:0000313" key="13">
    <source>
        <dbReference type="Proteomes" id="UP000014160"/>
    </source>
</evidence>
<dbReference type="EMBL" id="ASWH01000001">
    <property type="protein sequence ID" value="EOW82200.1"/>
    <property type="molecule type" value="Genomic_DNA"/>
</dbReference>
<dbReference type="InterPro" id="IPR002305">
    <property type="entry name" value="aa-tRNA-synth_Ic"/>
</dbReference>
<protein>
    <recommendedName>
        <fullName evidence="8">Tryptophan--tRNA ligase</fullName>
        <ecNumber evidence="8">6.1.1.2</ecNumber>
    </recommendedName>
    <alternativeName>
        <fullName evidence="8">Tryptophanyl-tRNA synthetase</fullName>
        <shortName evidence="8">TrpRS</shortName>
    </alternativeName>
</protein>
<dbReference type="Proteomes" id="UP000013750">
    <property type="component" value="Unassembled WGS sequence"/>
</dbReference>
<name>R2XYY4_9ENTE</name>
<dbReference type="InterPro" id="IPR050203">
    <property type="entry name" value="Trp-tRNA_synthetase"/>
</dbReference>
<comment type="catalytic activity">
    <reaction evidence="7 8">
        <text>tRNA(Trp) + L-tryptophan + ATP = L-tryptophyl-tRNA(Trp) + AMP + diphosphate + H(+)</text>
        <dbReference type="Rhea" id="RHEA:24080"/>
        <dbReference type="Rhea" id="RHEA-COMP:9671"/>
        <dbReference type="Rhea" id="RHEA-COMP:9705"/>
        <dbReference type="ChEBI" id="CHEBI:15378"/>
        <dbReference type="ChEBI" id="CHEBI:30616"/>
        <dbReference type="ChEBI" id="CHEBI:33019"/>
        <dbReference type="ChEBI" id="CHEBI:57912"/>
        <dbReference type="ChEBI" id="CHEBI:78442"/>
        <dbReference type="ChEBI" id="CHEBI:78535"/>
        <dbReference type="ChEBI" id="CHEBI:456215"/>
        <dbReference type="EC" id="6.1.1.2"/>
    </reaction>
</comment>
<evidence type="ECO:0000313" key="10">
    <source>
        <dbReference type="EMBL" id="EOI55257.1"/>
    </source>
</evidence>
<dbReference type="GO" id="GO:0005829">
    <property type="term" value="C:cytosol"/>
    <property type="evidence" value="ECO:0007669"/>
    <property type="project" value="TreeGrafter"/>
</dbReference>
<dbReference type="GO" id="GO:0004830">
    <property type="term" value="F:tryptophan-tRNA ligase activity"/>
    <property type="evidence" value="ECO:0007669"/>
    <property type="project" value="UniProtKB-UniRule"/>
</dbReference>
<comment type="function">
    <text evidence="8">Catalyzes the attachment of tryptophan to tRNA(Trp).</text>
</comment>
<dbReference type="EC" id="6.1.1.2" evidence="8"/>
<dbReference type="InterPro" id="IPR014729">
    <property type="entry name" value="Rossmann-like_a/b/a_fold"/>
</dbReference>
<keyword evidence="4 8" id="KW-0067">ATP-binding</keyword>
<dbReference type="CDD" id="cd00806">
    <property type="entry name" value="TrpRS_core"/>
    <property type="match status" value="1"/>
</dbReference>
<dbReference type="eggNOG" id="COG0180">
    <property type="taxonomic scope" value="Bacteria"/>
</dbReference>